<sequence>MCEIGYYVGSRDCLLVDAFHKAPSDRPSLPWCRVARFGSFYLAACAMDGCCNVTKIGVFCDLEKKKRDLSENFRLLCATWLM</sequence>
<accession>A0AAV4XET5</accession>
<keyword evidence="2" id="KW-1185">Reference proteome</keyword>
<dbReference type="EMBL" id="BPLR01000212">
    <property type="protein sequence ID" value="GIY92963.1"/>
    <property type="molecule type" value="Genomic_DNA"/>
</dbReference>
<gene>
    <name evidence="1" type="ORF">CEXT_660311</name>
</gene>
<name>A0AAV4XET5_CAEEX</name>
<reference evidence="1 2" key="1">
    <citation type="submission" date="2021-06" db="EMBL/GenBank/DDBJ databases">
        <title>Caerostris extrusa draft genome.</title>
        <authorList>
            <person name="Kono N."/>
            <person name="Arakawa K."/>
        </authorList>
    </citation>
    <scope>NUCLEOTIDE SEQUENCE [LARGE SCALE GENOMIC DNA]</scope>
</reference>
<evidence type="ECO:0000313" key="2">
    <source>
        <dbReference type="Proteomes" id="UP001054945"/>
    </source>
</evidence>
<evidence type="ECO:0000313" key="1">
    <source>
        <dbReference type="EMBL" id="GIY92963.1"/>
    </source>
</evidence>
<proteinExistence type="predicted"/>
<organism evidence="1 2">
    <name type="scientific">Caerostris extrusa</name>
    <name type="common">Bark spider</name>
    <name type="synonym">Caerostris bankana</name>
    <dbReference type="NCBI Taxonomy" id="172846"/>
    <lineage>
        <taxon>Eukaryota</taxon>
        <taxon>Metazoa</taxon>
        <taxon>Ecdysozoa</taxon>
        <taxon>Arthropoda</taxon>
        <taxon>Chelicerata</taxon>
        <taxon>Arachnida</taxon>
        <taxon>Araneae</taxon>
        <taxon>Araneomorphae</taxon>
        <taxon>Entelegynae</taxon>
        <taxon>Araneoidea</taxon>
        <taxon>Araneidae</taxon>
        <taxon>Caerostris</taxon>
    </lineage>
</organism>
<dbReference type="Proteomes" id="UP001054945">
    <property type="component" value="Unassembled WGS sequence"/>
</dbReference>
<protein>
    <submittedName>
        <fullName evidence="1">Uncharacterized protein</fullName>
    </submittedName>
</protein>
<dbReference type="AlphaFoldDB" id="A0AAV4XET5"/>
<comment type="caution">
    <text evidence="1">The sequence shown here is derived from an EMBL/GenBank/DDBJ whole genome shotgun (WGS) entry which is preliminary data.</text>
</comment>